<evidence type="ECO:0000256" key="4">
    <source>
        <dbReference type="ARBA" id="ARBA00022917"/>
    </source>
</evidence>
<dbReference type="PANTHER" id="PTHR10602">
    <property type="entry name" value="EUKARYOTIC TRANSLATION INITIATION FACTOR 2 SUBUNIT 1"/>
    <property type="match status" value="1"/>
</dbReference>
<evidence type="ECO:0000313" key="6">
    <source>
        <dbReference type="EMBL" id="BBD72602.1"/>
    </source>
</evidence>
<dbReference type="Proteomes" id="UP000276741">
    <property type="component" value="Chromosome"/>
</dbReference>
<dbReference type="Proteomes" id="UP000616143">
    <property type="component" value="Unassembled WGS sequence"/>
</dbReference>
<dbReference type="AlphaFoldDB" id="A0A348B350"/>
<sequence length="258" mass="29409">MIKKRNKIPSVGDLVIGTVRDIFDYGSYLVLDEYSNVQAFLPWSEIASKWVRNVRNVIKEGEKKVVKVIRVDEKRGTVDVSLKKVTDDERKKKLLLWKKEQRADKILEIVAVKLGKTEDEAYEQVGWKLEDVYGTIMDGLEKGVKEGEEVLVKVGVPREWVKPLLDEASKHVEERKVKLSKVVSVRTTEKEGIEVIRKFLSTALDSEGNVRIYTIGAPRYKIEVTGVEPKEVNKELERILGELKEASKSAGVEFKVIE</sequence>
<dbReference type="PANTHER" id="PTHR10602:SF0">
    <property type="entry name" value="EUKARYOTIC TRANSLATION INITIATION FACTOR 2 SUBUNIT 1"/>
    <property type="match status" value="1"/>
</dbReference>
<reference evidence="7" key="1">
    <citation type="journal article" date="2014" name="Int. J. Syst. Evol. Microbiol.">
        <title>Complete genome sequence of Corynebacterium casei LMG S-19264T (=DSM 44701T), isolated from a smear-ripened cheese.</title>
        <authorList>
            <consortium name="US DOE Joint Genome Institute (JGI-PGF)"/>
            <person name="Walter F."/>
            <person name="Albersmeier A."/>
            <person name="Kalinowski J."/>
            <person name="Ruckert C."/>
        </authorList>
    </citation>
    <scope>NUCLEOTIDE SEQUENCE</scope>
    <source>
        <strain evidence="7">JCM 31740</strain>
    </source>
</reference>
<keyword evidence="8" id="KW-1185">Reference proteome</keyword>
<dbReference type="SUPFAM" id="SSF110993">
    <property type="entry name" value="eIF-2-alpha, C-terminal domain"/>
    <property type="match status" value="1"/>
</dbReference>
<dbReference type="SMART" id="SM00316">
    <property type="entry name" value="S1"/>
    <property type="match status" value="1"/>
</dbReference>
<reference evidence="7" key="4">
    <citation type="submission" date="2020-09" db="EMBL/GenBank/DDBJ databases">
        <authorList>
            <person name="Sun Q."/>
            <person name="Ohkuma M."/>
        </authorList>
    </citation>
    <scope>NUCLEOTIDE SEQUENCE</scope>
    <source>
        <strain evidence="7">JCM 31740</strain>
    </source>
</reference>
<dbReference type="RefSeq" id="WP_126449876.1">
    <property type="nucleotide sequence ID" value="NZ_AP018553.1"/>
</dbReference>
<name>A0A348B350_9CREN</name>
<dbReference type="Gene3D" id="2.40.50.140">
    <property type="entry name" value="Nucleic acid-binding proteins"/>
    <property type="match status" value="1"/>
</dbReference>
<evidence type="ECO:0000313" key="8">
    <source>
        <dbReference type="Proteomes" id="UP000276741"/>
    </source>
</evidence>
<reference evidence="6" key="3">
    <citation type="journal article" date="2019" name="BMC Res. Notes">
        <title>Complete genome sequence of the Sulfodiicoccus acidiphilus strain HS-1T, the first crenarchaeon that lacks polB3, isolated from an acidic hot spring in Ohwaku-dani, Hakone, Japan.</title>
        <authorList>
            <person name="Sakai H.D."/>
            <person name="Kurosawa N."/>
        </authorList>
    </citation>
    <scope>NUCLEOTIDE SEQUENCE</scope>
    <source>
        <strain evidence="6">HS-1</strain>
    </source>
</reference>
<dbReference type="PROSITE" id="PS50126">
    <property type="entry name" value="S1"/>
    <property type="match status" value="1"/>
</dbReference>
<dbReference type="InterPro" id="IPR044126">
    <property type="entry name" value="S1_IF2_alpha"/>
</dbReference>
<dbReference type="Gene3D" id="3.30.70.1130">
    <property type="entry name" value="EIF_2_alpha"/>
    <property type="match status" value="1"/>
</dbReference>
<dbReference type="KEGG" id="sacd:HS1genome_0991"/>
<dbReference type="GeneID" id="38666496"/>
<dbReference type="NCBIfam" id="NF003062">
    <property type="entry name" value="PRK03987.1-1"/>
    <property type="match status" value="1"/>
</dbReference>
<protein>
    <submittedName>
        <fullName evidence="6">Translation initiation factor IF-2 subunit alpha</fullName>
    </submittedName>
</protein>
<dbReference type="InterPro" id="IPR011488">
    <property type="entry name" value="TIF_2_asu"/>
</dbReference>
<dbReference type="EMBL" id="AP018553">
    <property type="protein sequence ID" value="BBD72602.1"/>
    <property type="molecule type" value="Genomic_DNA"/>
</dbReference>
<comment type="similarity">
    <text evidence="1">Belongs to the eIF-2-alpha family.</text>
</comment>
<dbReference type="InterPro" id="IPR024055">
    <property type="entry name" value="TIF2_asu_C"/>
</dbReference>
<keyword evidence="2 6" id="KW-0396">Initiation factor</keyword>
<proteinExistence type="inferred from homology"/>
<evidence type="ECO:0000259" key="5">
    <source>
        <dbReference type="PROSITE" id="PS50126"/>
    </source>
</evidence>
<keyword evidence="4" id="KW-0648">Protein biosynthesis</keyword>
<dbReference type="Pfam" id="PF07541">
    <property type="entry name" value="EIF_2_alpha"/>
    <property type="match status" value="1"/>
</dbReference>
<feature type="domain" description="S1 motif" evidence="5">
    <location>
        <begin position="12"/>
        <end position="83"/>
    </location>
</feature>
<dbReference type="SUPFAM" id="SSF50249">
    <property type="entry name" value="Nucleic acid-binding proteins"/>
    <property type="match status" value="1"/>
</dbReference>
<dbReference type="GO" id="GO:0043022">
    <property type="term" value="F:ribosome binding"/>
    <property type="evidence" value="ECO:0007669"/>
    <property type="project" value="TreeGrafter"/>
</dbReference>
<dbReference type="CDD" id="cd04452">
    <property type="entry name" value="S1_IF2_alpha"/>
    <property type="match status" value="1"/>
</dbReference>
<keyword evidence="3" id="KW-0694">RNA-binding</keyword>
<accession>A0A348B350</accession>
<evidence type="ECO:0000256" key="2">
    <source>
        <dbReference type="ARBA" id="ARBA00022540"/>
    </source>
</evidence>
<dbReference type="GO" id="GO:0003743">
    <property type="term" value="F:translation initiation factor activity"/>
    <property type="evidence" value="ECO:0007669"/>
    <property type="project" value="UniProtKB-KW"/>
</dbReference>
<evidence type="ECO:0000256" key="3">
    <source>
        <dbReference type="ARBA" id="ARBA00022884"/>
    </source>
</evidence>
<dbReference type="GO" id="GO:0003723">
    <property type="term" value="F:RNA binding"/>
    <property type="evidence" value="ECO:0007669"/>
    <property type="project" value="UniProtKB-KW"/>
</dbReference>
<dbReference type="InterPro" id="IPR012340">
    <property type="entry name" value="NA-bd_OB-fold"/>
</dbReference>
<dbReference type="FunFam" id="2.40.50.140:FF:000015">
    <property type="entry name" value="Eukaryotic translation initiation factor 2 subunit alpha"/>
    <property type="match status" value="1"/>
</dbReference>
<reference evidence="8" key="2">
    <citation type="submission" date="2018-04" db="EMBL/GenBank/DDBJ databases">
        <title>Complete genome sequence of Sulfodiicoccus acidiphilus strain HS-1.</title>
        <authorList>
            <person name="Sakai H.D."/>
            <person name="Kurosawa N."/>
        </authorList>
    </citation>
    <scope>NUCLEOTIDE SEQUENCE [LARGE SCALE GENOMIC DNA]</scope>
    <source>
        <strain evidence="8">HS-1</strain>
    </source>
</reference>
<evidence type="ECO:0000256" key="1">
    <source>
        <dbReference type="ARBA" id="ARBA00007223"/>
    </source>
</evidence>
<dbReference type="InterPro" id="IPR003029">
    <property type="entry name" value="S1_domain"/>
</dbReference>
<dbReference type="EMBL" id="BMQS01000007">
    <property type="protein sequence ID" value="GGT93404.1"/>
    <property type="molecule type" value="Genomic_DNA"/>
</dbReference>
<gene>
    <name evidence="7" type="ORF">GCM10007116_08850</name>
    <name evidence="6" type="ORF">HS1genome_0991</name>
</gene>
<dbReference type="SUPFAM" id="SSF116742">
    <property type="entry name" value="eIF2alpha middle domain-like"/>
    <property type="match status" value="1"/>
</dbReference>
<evidence type="ECO:0000313" key="7">
    <source>
        <dbReference type="EMBL" id="GGT93404.1"/>
    </source>
</evidence>
<organism evidence="6 8">
    <name type="scientific">Sulfodiicoccus acidiphilus</name>
    <dbReference type="NCBI Taxonomy" id="1670455"/>
    <lineage>
        <taxon>Archaea</taxon>
        <taxon>Thermoproteota</taxon>
        <taxon>Thermoprotei</taxon>
        <taxon>Sulfolobales</taxon>
        <taxon>Sulfolobaceae</taxon>
        <taxon>Sulfodiicoccus</taxon>
    </lineage>
</organism>
<dbReference type="OrthoDB" id="84794at2157"/>
<dbReference type="InterPro" id="IPR024054">
    <property type="entry name" value="TIF2_asu_middle_sf"/>
</dbReference>
<dbReference type="Gene3D" id="1.10.150.190">
    <property type="entry name" value="Translation initiation factor 2, subunit 1, domain 2"/>
    <property type="match status" value="1"/>
</dbReference>
<dbReference type="Pfam" id="PF00575">
    <property type="entry name" value="S1"/>
    <property type="match status" value="1"/>
</dbReference>